<dbReference type="InterPro" id="IPR005511">
    <property type="entry name" value="SMP-30"/>
</dbReference>
<dbReference type="PANTHER" id="PTHR10907:SF47">
    <property type="entry name" value="REGUCALCIN"/>
    <property type="match status" value="1"/>
</dbReference>
<dbReference type="SUPFAM" id="SSF63829">
    <property type="entry name" value="Calcium-dependent phosphotriesterase"/>
    <property type="match status" value="1"/>
</dbReference>
<name>A0ABY7K583_9ACTN</name>
<dbReference type="Gene3D" id="2.120.10.30">
    <property type="entry name" value="TolB, C-terminal domain"/>
    <property type="match status" value="1"/>
</dbReference>
<dbReference type="InterPro" id="IPR013658">
    <property type="entry name" value="SGL"/>
</dbReference>
<organism evidence="3 4">
    <name type="scientific">Jatrophihabitans cynanchi</name>
    <dbReference type="NCBI Taxonomy" id="2944128"/>
    <lineage>
        <taxon>Bacteria</taxon>
        <taxon>Bacillati</taxon>
        <taxon>Actinomycetota</taxon>
        <taxon>Actinomycetes</taxon>
        <taxon>Jatrophihabitantales</taxon>
        <taxon>Jatrophihabitantaceae</taxon>
        <taxon>Jatrophihabitans</taxon>
    </lineage>
</organism>
<protein>
    <submittedName>
        <fullName evidence="3">SMP-30/gluconolactonase/LRE family protein</fullName>
    </submittedName>
</protein>
<proteinExistence type="inferred from homology"/>
<dbReference type="RefSeq" id="WP_269445656.1">
    <property type="nucleotide sequence ID" value="NZ_CP097463.1"/>
</dbReference>
<dbReference type="EMBL" id="CP097463">
    <property type="protein sequence ID" value="WAX59115.1"/>
    <property type="molecule type" value="Genomic_DNA"/>
</dbReference>
<evidence type="ECO:0000259" key="2">
    <source>
        <dbReference type="Pfam" id="PF08450"/>
    </source>
</evidence>
<keyword evidence="4" id="KW-1185">Reference proteome</keyword>
<gene>
    <name evidence="3" type="ORF">M6B22_10225</name>
</gene>
<feature type="domain" description="SMP-30/Gluconolactonase/LRE-like region" evidence="2">
    <location>
        <begin position="15"/>
        <end position="252"/>
    </location>
</feature>
<dbReference type="PRINTS" id="PR01790">
    <property type="entry name" value="SMP30FAMILY"/>
</dbReference>
<reference evidence="3" key="1">
    <citation type="submission" date="2022-05" db="EMBL/GenBank/DDBJ databases">
        <title>Jatrophihabitans sp. SB3-54 whole genome sequence.</title>
        <authorList>
            <person name="Suh M.K."/>
            <person name="Eom M.K."/>
            <person name="Kim J.S."/>
            <person name="Kim H.S."/>
            <person name="Do H.E."/>
            <person name="Shin Y.K."/>
            <person name="Lee J.-S."/>
        </authorList>
    </citation>
    <scope>NUCLEOTIDE SEQUENCE</scope>
    <source>
        <strain evidence="3">SB3-54</strain>
    </source>
</reference>
<dbReference type="PANTHER" id="PTHR10907">
    <property type="entry name" value="REGUCALCIN"/>
    <property type="match status" value="1"/>
</dbReference>
<accession>A0ABY7K583</accession>
<dbReference type="InterPro" id="IPR011042">
    <property type="entry name" value="6-blade_b-propeller_TolB-like"/>
</dbReference>
<sequence length="284" mass="30231">MPDIEQVTGPLSRHGECPVWSDGWGGLHWIDLTAGDVLALDPDGGVRRWHVAPQVTAIRPRRNGGLVLALERSFALADGWGAPLRAFAPVWPEEDVRFNDGGCDPQGNFLCGSMGTDYAAGRGALFRLAPDGSVRRLFGGLGVSNGLDWTVDGGTAYLADTLAGTIDAFDHDAEHGLHNRRPFVRIDTDRGMPDGLAVDTEGYVWVALWSGGAVHRYAPSGRLDAVLEFGVKRVSACTFGGPRLDQLYVTTIGTDAAQHEVGLAGAVFKVDVGVRGQPARTFAG</sequence>
<dbReference type="Proteomes" id="UP001164693">
    <property type="component" value="Chromosome"/>
</dbReference>
<comment type="similarity">
    <text evidence="1">Belongs to the SMP-30/CGR1 family.</text>
</comment>
<evidence type="ECO:0000313" key="4">
    <source>
        <dbReference type="Proteomes" id="UP001164693"/>
    </source>
</evidence>
<evidence type="ECO:0000313" key="3">
    <source>
        <dbReference type="EMBL" id="WAX59115.1"/>
    </source>
</evidence>
<dbReference type="Pfam" id="PF08450">
    <property type="entry name" value="SGL"/>
    <property type="match status" value="1"/>
</dbReference>
<evidence type="ECO:0000256" key="1">
    <source>
        <dbReference type="ARBA" id="ARBA00008853"/>
    </source>
</evidence>